<gene>
    <name evidence="6" type="ORF">PENTCL1PPCAC_8321</name>
</gene>
<evidence type="ECO:0000313" key="7">
    <source>
        <dbReference type="Proteomes" id="UP001432027"/>
    </source>
</evidence>
<proteinExistence type="predicted"/>
<keyword evidence="3" id="KW-0418">Kinase</keyword>
<keyword evidence="2" id="KW-0547">Nucleotide-binding</keyword>
<evidence type="ECO:0000256" key="2">
    <source>
        <dbReference type="ARBA" id="ARBA00022741"/>
    </source>
</evidence>
<feature type="domain" description="Protein kinase" evidence="5">
    <location>
        <begin position="1"/>
        <end position="183"/>
    </location>
</feature>
<evidence type="ECO:0000256" key="4">
    <source>
        <dbReference type="ARBA" id="ARBA00022840"/>
    </source>
</evidence>
<keyword evidence="4" id="KW-0067">ATP-binding</keyword>
<dbReference type="SMART" id="SM00220">
    <property type="entry name" value="S_TKc"/>
    <property type="match status" value="1"/>
</dbReference>
<dbReference type="Proteomes" id="UP001432027">
    <property type="component" value="Unassembled WGS sequence"/>
</dbReference>
<name>A0AAV5SSI5_9BILA</name>
<comment type="caution">
    <text evidence="6">The sequence shown here is derived from an EMBL/GenBank/DDBJ whole genome shotgun (WGS) entry which is preliminary data.</text>
</comment>
<accession>A0AAV5SSI5</accession>
<dbReference type="GO" id="GO:0005634">
    <property type="term" value="C:nucleus"/>
    <property type="evidence" value="ECO:0007669"/>
    <property type="project" value="TreeGrafter"/>
</dbReference>
<evidence type="ECO:0000256" key="1">
    <source>
        <dbReference type="ARBA" id="ARBA00022679"/>
    </source>
</evidence>
<dbReference type="InterPro" id="IPR011009">
    <property type="entry name" value="Kinase-like_dom_sf"/>
</dbReference>
<dbReference type="Gene3D" id="1.10.510.10">
    <property type="entry name" value="Transferase(Phosphotransferase) domain 1"/>
    <property type="match status" value="1"/>
</dbReference>
<organism evidence="6 7">
    <name type="scientific">Pristionchus entomophagus</name>
    <dbReference type="NCBI Taxonomy" id="358040"/>
    <lineage>
        <taxon>Eukaryota</taxon>
        <taxon>Metazoa</taxon>
        <taxon>Ecdysozoa</taxon>
        <taxon>Nematoda</taxon>
        <taxon>Chromadorea</taxon>
        <taxon>Rhabditida</taxon>
        <taxon>Rhabditina</taxon>
        <taxon>Diplogasteromorpha</taxon>
        <taxon>Diplogasteroidea</taxon>
        <taxon>Neodiplogasteridae</taxon>
        <taxon>Pristionchus</taxon>
    </lineage>
</organism>
<dbReference type="GO" id="GO:0004694">
    <property type="term" value="F:eukaryotic translation initiation factor 2alpha kinase activity"/>
    <property type="evidence" value="ECO:0007669"/>
    <property type="project" value="TreeGrafter"/>
</dbReference>
<dbReference type="EMBL" id="BTSX01000002">
    <property type="protein sequence ID" value="GMS86146.1"/>
    <property type="molecule type" value="Genomic_DNA"/>
</dbReference>
<protein>
    <recommendedName>
        <fullName evidence="5">Protein kinase domain-containing protein</fullName>
    </recommendedName>
</protein>
<dbReference type="InterPro" id="IPR050339">
    <property type="entry name" value="CC_SR_Kinase"/>
</dbReference>
<dbReference type="PANTHER" id="PTHR11042:SF91">
    <property type="entry name" value="EUKARYOTIC TRANSLATION INITIATION FACTOR 2-ALPHA KINASE"/>
    <property type="match status" value="1"/>
</dbReference>
<evidence type="ECO:0000256" key="3">
    <source>
        <dbReference type="ARBA" id="ARBA00022777"/>
    </source>
</evidence>
<sequence>AFLYIQMELCKYTLEEWLKDNDQRDLGRMKSWFKQIVSAVVYIHEQGKIHRDLKPSNILFAGEDRLKICDLGIVADRAIKNGQEIAMTRTMDRGTLLYMAPEQSGWSGYSAKVDIFALGLIIAQICVTMTDEEAEEVFDNYRMGNSNIILNHIPGLEKFVAWLTNHNDADLPECKEILQHTFLA</sequence>
<dbReference type="GO" id="GO:0005737">
    <property type="term" value="C:cytoplasm"/>
    <property type="evidence" value="ECO:0007669"/>
    <property type="project" value="TreeGrafter"/>
</dbReference>
<dbReference type="PROSITE" id="PS50011">
    <property type="entry name" value="PROTEIN_KINASE_DOM"/>
    <property type="match status" value="1"/>
</dbReference>
<reference evidence="6" key="1">
    <citation type="submission" date="2023-10" db="EMBL/GenBank/DDBJ databases">
        <title>Genome assembly of Pristionchus species.</title>
        <authorList>
            <person name="Yoshida K."/>
            <person name="Sommer R.J."/>
        </authorList>
    </citation>
    <scope>NUCLEOTIDE SEQUENCE</scope>
    <source>
        <strain evidence="6">RS0144</strain>
    </source>
</reference>
<dbReference type="AlphaFoldDB" id="A0AAV5SSI5"/>
<dbReference type="InterPro" id="IPR000719">
    <property type="entry name" value="Prot_kinase_dom"/>
</dbReference>
<evidence type="ECO:0000259" key="5">
    <source>
        <dbReference type="PROSITE" id="PS50011"/>
    </source>
</evidence>
<dbReference type="PANTHER" id="PTHR11042">
    <property type="entry name" value="EUKARYOTIC TRANSLATION INITIATION FACTOR 2-ALPHA KINASE EIF2-ALPHA KINASE -RELATED"/>
    <property type="match status" value="1"/>
</dbReference>
<feature type="non-terminal residue" evidence="6">
    <location>
        <position position="1"/>
    </location>
</feature>
<keyword evidence="1" id="KW-0808">Transferase</keyword>
<dbReference type="SUPFAM" id="SSF56112">
    <property type="entry name" value="Protein kinase-like (PK-like)"/>
    <property type="match status" value="1"/>
</dbReference>
<evidence type="ECO:0000313" key="6">
    <source>
        <dbReference type="EMBL" id="GMS86146.1"/>
    </source>
</evidence>
<dbReference type="Pfam" id="PF00069">
    <property type="entry name" value="Pkinase"/>
    <property type="match status" value="1"/>
</dbReference>
<keyword evidence="7" id="KW-1185">Reference proteome</keyword>
<dbReference type="FunFam" id="1.10.510.10:FF:001020">
    <property type="entry name" value="Transmembrane ion channel"/>
    <property type="match status" value="1"/>
</dbReference>
<dbReference type="GO" id="GO:0005524">
    <property type="term" value="F:ATP binding"/>
    <property type="evidence" value="ECO:0007669"/>
    <property type="project" value="UniProtKB-KW"/>
</dbReference>